<proteinExistence type="inferred from homology"/>
<evidence type="ECO:0000256" key="6">
    <source>
        <dbReference type="ARBA" id="ARBA00023132"/>
    </source>
</evidence>
<evidence type="ECO:0000256" key="5">
    <source>
        <dbReference type="ARBA" id="ARBA00023010"/>
    </source>
</evidence>
<evidence type="ECO:0000259" key="11">
    <source>
        <dbReference type="Pfam" id="PF18378"/>
    </source>
</evidence>
<dbReference type="Proteomes" id="UP000462212">
    <property type="component" value="Unassembled WGS sequence"/>
</dbReference>
<dbReference type="EMBL" id="QGMJ01000402">
    <property type="protein sequence ID" value="TVY36748.1"/>
    <property type="molecule type" value="Genomic_DNA"/>
</dbReference>
<comment type="subcellular location">
    <subcellularLocation>
        <location evidence="1">Nucleus</location>
        <location evidence="1">Nuclear pore complex</location>
    </subcellularLocation>
</comment>
<dbReference type="Pfam" id="PF18378">
    <property type="entry name" value="Nup188_C"/>
    <property type="match status" value="1"/>
</dbReference>
<comment type="similarity">
    <text evidence="8">Belongs to the Nup188 family.</text>
</comment>
<sequence length="1872" mass="207518">MVPLSASSYFPPLNECLTGEQLLISWKSVSSAIEGSNGAEEPAIQRFLADPAVLRLLSRPFDAFPPRSQQTKAAFETKSSAINVTPSSKLRFDIKQVKEDALWLSEKAQIDETSALRVVVEECQSRAAARLSAPFSEDELTNIREAAGKSTSPVTLSLASRGRDGADIQAEFDTEDHRRQRVFITYLSERRHLLKCVKLLLSAFMNHTIASPDNGNGKGKGVGAALTWLESYGQALATEVGQLDEFVLQCFQAIEKNIRNIGSGIGWPALEIEWTRNQLTEATHTMEIVFHTLSFNGQFSSSDVVLKWLTFMRSYDFLDDFDAEEPEVQVLLPPLRCAASMVSVCILSVGSALDFLYEYDPRTSEALILSDSSTKSQYLLNTNTLSAIHQILVDTAGNEKRLVTAGPVLLAWSFILKALHGRVDAYAAAQIDEHDSRRFDRQSSTDTDGTLTSDPYESMVKTIMEPIGAENPIEHLVRKAIDYFRALESLNGFALRLGNSSEAFFSSRTGGMMRIVILDLMKCSRISGLEYRAEVMEPLLSSLSGGQNYWDLVKTKELNGAFDPIAIFLEDQEMLETFLDHAIARYPYESLPFLRIIHAISTSSSCLIKPKSALTILEAIHTFTYQLPDGFVDYETTQEEDNNNNVLLKRAVNLFAPRPRSMPTGHSSALTMVDKDFCVSAGTLGRMLSDSPRIVFWFHQYSGLKYFGKLLETFLTASDLVDATTNFGIDRDSTVEVIDILASLLLSTSNSSVTNSNFKDDARHVLESASSGLDRNRDIITVIFDIFEEELQRQSSVSGSDVPLGVLVSCVHFIHALIPISPDRVWPLLSRSGLLGVARGEGILAIIVESVELVSGRYDFLISCARLYEALVEDIASNAIRRRSGVKASARFTDHDEVGTGIILSFSRYLIDVLESSFLWKFVTENDRRLLTWTLSTTFNKVLEYVFGIEAAADPVQNIDDILTTEAVDFPSKLADKASKAASKLASRITGILIPSASHIVDSFLASSSNSLRFQPLLVSCLDGLSTPDSNTFLNEATLWKSQVTSVLIFSKTLLRVSNYLDRPVSQLEHSIFKIAPLIARLYVVNELYRKDVVALFEALIITANNGSEPPSLLGHLGQYAAKNFSVRTWIAIIRYPGARVSKAVPFLELQCRKYVLSDLDRPLTRDANTRAIWHFLSMIVSNKQQWFANYLLTGKTPRDTVGLNPPGNGGSPALDKPLLTMALETLSNIHDMPKSVALPILEFVSLSQNFWPWTVSESLKHSEFIKAILEYVGSLPPLQPSTKLEGSINACLQTKVLAYIAELLAMHLFHSRQTGTPSSMGNLSDTLEHYFRFAVGVPSLNSSLHTQLKRNFEARYPGCTPQDMKRTSLEDRQAGKDYFYNLPLANKMLCLDQAWTGRKNDGLRLEFETANVNLSLVDAQIALFHSWKILAIETTCTDVSKDVKLQQALIKTSIDCLIANSRSQYQEEIFSRLCHQRADFALVLTQRLIEAKCTDPGMKQLLKKSWETIRELRGTFDRDLAKEDAPYYRSLLKLLFISIRAHSPNATEVNANLDASVRMSQSAPIIPVILDIIKYVVSIGFRQIASAIHENAAESSPEDIGLITGIFQSCLRVPGIELCQSQIVSIMAANGTARVATTLFSWSDSLAVEGDPVYGELSILFLLELSTLPLMAEQLAIDGILGHIASANITSYIRRGNVSPFADGAGLQRCYSIWQRGILPLLLNLLDAVQASIAIEVALFLNQFAPLLDQSVKALEAPESSRTMSQAQKMFISLSMCSEVHSLALLNYILNSFPDSEVPGVKWDAPAVLENVEFWLGARAILREKIIPMGVRDSELAKQKHGKLLYSAVTRLEERIVDELIGIRDILGAET</sequence>
<feature type="domain" description="Nucleoporin Nup188 N-terminal" evidence="10">
    <location>
        <begin position="87"/>
        <end position="417"/>
    </location>
</feature>
<dbReference type="PANTHER" id="PTHR31431:SF1">
    <property type="entry name" value="NUCLEOPORIN NUP188"/>
    <property type="match status" value="1"/>
</dbReference>
<evidence type="ECO:0000259" key="10">
    <source>
        <dbReference type="Pfam" id="PF10487"/>
    </source>
</evidence>
<evidence type="ECO:0000256" key="4">
    <source>
        <dbReference type="ARBA" id="ARBA00022927"/>
    </source>
</evidence>
<evidence type="ECO:0000256" key="3">
    <source>
        <dbReference type="ARBA" id="ARBA00022816"/>
    </source>
</evidence>
<protein>
    <recommendedName>
        <fullName evidence="9">Nucleoporin NUP188</fullName>
    </recommendedName>
</protein>
<dbReference type="Pfam" id="PF21093">
    <property type="entry name" value="Nup188_N-subdom_III"/>
    <property type="match status" value="2"/>
</dbReference>
<dbReference type="GO" id="GO:0051028">
    <property type="term" value="P:mRNA transport"/>
    <property type="evidence" value="ECO:0007669"/>
    <property type="project" value="UniProtKB-KW"/>
</dbReference>
<organism evidence="13 14">
    <name type="scientific">Lachnellula subtilissima</name>
    <dbReference type="NCBI Taxonomy" id="602034"/>
    <lineage>
        <taxon>Eukaryota</taxon>
        <taxon>Fungi</taxon>
        <taxon>Dikarya</taxon>
        <taxon>Ascomycota</taxon>
        <taxon>Pezizomycotina</taxon>
        <taxon>Leotiomycetes</taxon>
        <taxon>Helotiales</taxon>
        <taxon>Lachnaceae</taxon>
        <taxon>Lachnellula</taxon>
    </lineage>
</organism>
<keyword evidence="2" id="KW-0813">Transport</keyword>
<evidence type="ECO:0000259" key="12">
    <source>
        <dbReference type="Pfam" id="PF21093"/>
    </source>
</evidence>
<evidence type="ECO:0000256" key="9">
    <source>
        <dbReference type="ARBA" id="ARBA00040174"/>
    </source>
</evidence>
<dbReference type="GO" id="GO:0044611">
    <property type="term" value="C:nuclear pore inner ring"/>
    <property type="evidence" value="ECO:0007669"/>
    <property type="project" value="TreeGrafter"/>
</dbReference>
<name>A0A8H8RKN0_9HELO</name>
<comment type="caution">
    <text evidence="13">The sequence shown here is derived from an EMBL/GenBank/DDBJ whole genome shotgun (WGS) entry which is preliminary data.</text>
</comment>
<dbReference type="InterPro" id="IPR041634">
    <property type="entry name" value="Nup188_C"/>
</dbReference>
<keyword evidence="6" id="KW-0906">Nuclear pore complex</keyword>
<evidence type="ECO:0000313" key="14">
    <source>
        <dbReference type="Proteomes" id="UP000462212"/>
    </source>
</evidence>
<feature type="domain" description="Nucleoporin Nup188 N-terminal subdomain III" evidence="12">
    <location>
        <begin position="695"/>
        <end position="969"/>
    </location>
</feature>
<gene>
    <name evidence="13" type="primary">NUP188</name>
    <name evidence="13" type="ORF">LSUB1_G004369</name>
</gene>
<dbReference type="GO" id="GO:0006606">
    <property type="term" value="P:protein import into nucleus"/>
    <property type="evidence" value="ECO:0007669"/>
    <property type="project" value="TreeGrafter"/>
</dbReference>
<keyword evidence="5" id="KW-0811">Translocation</keyword>
<dbReference type="Pfam" id="PF21094">
    <property type="entry name" value="Nup188_SH3-like"/>
    <property type="match status" value="1"/>
</dbReference>
<dbReference type="GO" id="GO:0006405">
    <property type="term" value="P:RNA export from nucleus"/>
    <property type="evidence" value="ECO:0007669"/>
    <property type="project" value="TreeGrafter"/>
</dbReference>
<accession>A0A8H8RKN0</accession>
<dbReference type="GO" id="GO:0017056">
    <property type="term" value="F:structural constituent of nuclear pore"/>
    <property type="evidence" value="ECO:0007669"/>
    <property type="project" value="InterPro"/>
</dbReference>
<feature type="domain" description="Nuclear pore protein Nup188 C-terminal" evidence="11">
    <location>
        <begin position="1502"/>
        <end position="1868"/>
    </location>
</feature>
<dbReference type="InterPro" id="IPR044840">
    <property type="entry name" value="Nup188"/>
</dbReference>
<evidence type="ECO:0000256" key="7">
    <source>
        <dbReference type="ARBA" id="ARBA00023242"/>
    </source>
</evidence>
<evidence type="ECO:0000256" key="8">
    <source>
        <dbReference type="ARBA" id="ARBA00038387"/>
    </source>
</evidence>
<dbReference type="OrthoDB" id="102511at2759"/>
<keyword evidence="7" id="KW-0539">Nucleus</keyword>
<dbReference type="InterPro" id="IPR018864">
    <property type="entry name" value="Nucleoporin_Nup188_N"/>
</dbReference>
<keyword evidence="4" id="KW-0653">Protein transport</keyword>
<dbReference type="Pfam" id="PF10487">
    <property type="entry name" value="Nup188_N"/>
    <property type="match status" value="1"/>
</dbReference>
<evidence type="ECO:0000256" key="1">
    <source>
        <dbReference type="ARBA" id="ARBA00004567"/>
    </source>
</evidence>
<dbReference type="PANTHER" id="PTHR31431">
    <property type="entry name" value="NUCLEOPORIN NUP188 HOMOLOG"/>
    <property type="match status" value="1"/>
</dbReference>
<evidence type="ECO:0000313" key="13">
    <source>
        <dbReference type="EMBL" id="TVY36748.1"/>
    </source>
</evidence>
<feature type="domain" description="Nucleoporin Nup188 N-terminal subdomain III" evidence="12">
    <location>
        <begin position="982"/>
        <end position="1125"/>
    </location>
</feature>
<keyword evidence="14" id="KW-1185">Reference proteome</keyword>
<reference evidence="13 14" key="1">
    <citation type="submission" date="2018-05" db="EMBL/GenBank/DDBJ databases">
        <title>Genome sequencing and assembly of the regulated plant pathogen Lachnellula willkommii and related sister species for the development of diagnostic species identification markers.</title>
        <authorList>
            <person name="Giroux E."/>
            <person name="Bilodeau G."/>
        </authorList>
    </citation>
    <scope>NUCLEOTIDE SEQUENCE [LARGE SCALE GENOMIC DNA]</scope>
    <source>
        <strain evidence="13 14">CBS 197.66</strain>
    </source>
</reference>
<dbReference type="InterPro" id="IPR048883">
    <property type="entry name" value="Nup188_N-subdom_III"/>
</dbReference>
<evidence type="ECO:0000256" key="2">
    <source>
        <dbReference type="ARBA" id="ARBA00022448"/>
    </source>
</evidence>
<dbReference type="Gene3D" id="1.25.10.70">
    <property type="match status" value="1"/>
</dbReference>
<keyword evidence="3" id="KW-0509">mRNA transport</keyword>